<dbReference type="InterPro" id="IPR043128">
    <property type="entry name" value="Rev_trsase/Diguanyl_cyclase"/>
</dbReference>
<dbReference type="InterPro" id="IPR003018">
    <property type="entry name" value="GAF"/>
</dbReference>
<dbReference type="AlphaFoldDB" id="A0A2R6XZC1"/>
<dbReference type="Pfam" id="PF13185">
    <property type="entry name" value="GAF_2"/>
    <property type="match status" value="1"/>
</dbReference>
<dbReference type="InterPro" id="IPR000160">
    <property type="entry name" value="GGDEF_dom"/>
</dbReference>
<protein>
    <submittedName>
        <fullName evidence="2">Sensory box/GGDEF family protein</fullName>
    </submittedName>
</protein>
<dbReference type="CDD" id="cd01949">
    <property type="entry name" value="GGDEF"/>
    <property type="match status" value="1"/>
</dbReference>
<name>A0A2R6XZC1_9BACL</name>
<dbReference type="InterPro" id="IPR029016">
    <property type="entry name" value="GAF-like_dom_sf"/>
</dbReference>
<dbReference type="EMBL" id="PEBX01000075">
    <property type="protein sequence ID" value="PTQ55762.1"/>
    <property type="molecule type" value="Genomic_DNA"/>
</dbReference>
<gene>
    <name evidence="2" type="ORF">BSOLF_1495</name>
</gene>
<dbReference type="PANTHER" id="PTHR45138:SF9">
    <property type="entry name" value="DIGUANYLATE CYCLASE DGCM-RELATED"/>
    <property type="match status" value="1"/>
</dbReference>
<sequence>MRLSEAMLQDDTLSEDWRRLYLTMVGEIELLSEEYQRLATYREQSQAIFRFTQTLFGLFNVEETYRLAHELIRVWLRPDVFFIALIDDTLQRMYVPYYDEQGVRYDPVTLRLSQGIVGHVVRTKKPLLLHTEEDFRDLPRLKWGQMGRSVASAIFVPLFIRDTLRGVMAVESYLPHAFSPEDMHFLQMVGSQVIVAIEAAKLHQEVERLSFYDALTELRNRRSFERDLYVFAESADNKRPLALMMIDADDLKRFNDTYGHEAGDLLLKSIAGVLRASETESIRPYRFAGDEFVVLIKEHELPAIHQYVEHLVQHFQESELYIDTIMERVHVSIGIALYPNHVIHINDLLKAADKALYLSKSQGKHTVTFFQPY</sequence>
<dbReference type="NCBIfam" id="TIGR00254">
    <property type="entry name" value="GGDEF"/>
    <property type="match status" value="1"/>
</dbReference>
<dbReference type="GO" id="GO:1902201">
    <property type="term" value="P:negative regulation of bacterial-type flagellum-dependent cell motility"/>
    <property type="evidence" value="ECO:0007669"/>
    <property type="project" value="TreeGrafter"/>
</dbReference>
<dbReference type="Gene3D" id="3.30.450.40">
    <property type="match status" value="1"/>
</dbReference>
<organism evidence="2 3">
    <name type="scientific">Candidatus Carbonibacillus altaicus</name>
    <dbReference type="NCBI Taxonomy" id="2163959"/>
    <lineage>
        <taxon>Bacteria</taxon>
        <taxon>Bacillati</taxon>
        <taxon>Bacillota</taxon>
        <taxon>Bacilli</taxon>
        <taxon>Bacillales</taxon>
        <taxon>Candidatus Carbonibacillus</taxon>
    </lineage>
</organism>
<dbReference type="InterPro" id="IPR050469">
    <property type="entry name" value="Diguanylate_Cyclase"/>
</dbReference>
<evidence type="ECO:0000259" key="1">
    <source>
        <dbReference type="PROSITE" id="PS50887"/>
    </source>
</evidence>
<comment type="caution">
    <text evidence="2">The sequence shown here is derived from an EMBL/GenBank/DDBJ whole genome shotgun (WGS) entry which is preliminary data.</text>
</comment>
<dbReference type="SUPFAM" id="SSF55073">
    <property type="entry name" value="Nucleotide cyclase"/>
    <property type="match status" value="1"/>
</dbReference>
<dbReference type="SMART" id="SM00065">
    <property type="entry name" value="GAF"/>
    <property type="match status" value="1"/>
</dbReference>
<dbReference type="PANTHER" id="PTHR45138">
    <property type="entry name" value="REGULATORY COMPONENTS OF SENSORY TRANSDUCTION SYSTEM"/>
    <property type="match status" value="1"/>
</dbReference>
<dbReference type="InterPro" id="IPR029787">
    <property type="entry name" value="Nucleotide_cyclase"/>
</dbReference>
<dbReference type="GO" id="GO:0043709">
    <property type="term" value="P:cell adhesion involved in single-species biofilm formation"/>
    <property type="evidence" value="ECO:0007669"/>
    <property type="project" value="TreeGrafter"/>
</dbReference>
<evidence type="ECO:0000313" key="2">
    <source>
        <dbReference type="EMBL" id="PTQ55762.1"/>
    </source>
</evidence>
<dbReference type="Gene3D" id="3.30.70.270">
    <property type="match status" value="1"/>
</dbReference>
<proteinExistence type="predicted"/>
<accession>A0A2R6XZC1</accession>
<dbReference type="Proteomes" id="UP000244338">
    <property type="component" value="Unassembled WGS sequence"/>
</dbReference>
<reference evidence="3" key="1">
    <citation type="journal article" date="2018" name="Sci. Rep.">
        <title>Lignite coal burning seam in the remote Altai Mountains harbors a hydrogen-driven thermophilic microbial community.</title>
        <authorList>
            <person name="Kadnikov V.V."/>
            <person name="Mardanov A.V."/>
            <person name="Ivasenko D.A."/>
            <person name="Antsiferov D.V."/>
            <person name="Beletsky A.V."/>
            <person name="Karnachuk O.V."/>
            <person name="Ravin N.V."/>
        </authorList>
    </citation>
    <scope>NUCLEOTIDE SEQUENCE [LARGE SCALE GENOMIC DNA]</scope>
</reference>
<dbReference type="Pfam" id="PF00990">
    <property type="entry name" value="GGDEF"/>
    <property type="match status" value="1"/>
</dbReference>
<dbReference type="SMART" id="SM00267">
    <property type="entry name" value="GGDEF"/>
    <property type="match status" value="1"/>
</dbReference>
<dbReference type="GO" id="GO:0005886">
    <property type="term" value="C:plasma membrane"/>
    <property type="evidence" value="ECO:0007669"/>
    <property type="project" value="TreeGrafter"/>
</dbReference>
<evidence type="ECO:0000313" key="3">
    <source>
        <dbReference type="Proteomes" id="UP000244338"/>
    </source>
</evidence>
<dbReference type="SUPFAM" id="SSF55781">
    <property type="entry name" value="GAF domain-like"/>
    <property type="match status" value="1"/>
</dbReference>
<feature type="domain" description="GGDEF" evidence="1">
    <location>
        <begin position="239"/>
        <end position="372"/>
    </location>
</feature>
<dbReference type="PROSITE" id="PS50887">
    <property type="entry name" value="GGDEF"/>
    <property type="match status" value="1"/>
</dbReference>
<dbReference type="GO" id="GO:0052621">
    <property type="term" value="F:diguanylate cyclase activity"/>
    <property type="evidence" value="ECO:0007669"/>
    <property type="project" value="TreeGrafter"/>
</dbReference>